<organism evidence="1 2">
    <name type="scientific">Fertoeibacter niger</name>
    <dbReference type="NCBI Taxonomy" id="2656921"/>
    <lineage>
        <taxon>Bacteria</taxon>
        <taxon>Pseudomonadati</taxon>
        <taxon>Pseudomonadota</taxon>
        <taxon>Alphaproteobacteria</taxon>
        <taxon>Rhodobacterales</taxon>
        <taxon>Paracoccaceae</taxon>
        <taxon>Fertoeibacter</taxon>
    </lineage>
</organism>
<sequence length="52" mass="5960">MKLPVREMNAPHILNSFRKLSIECGAGIYPLEIDRFIFRGWAISILSQPSSR</sequence>
<evidence type="ECO:0000313" key="2">
    <source>
        <dbReference type="Proteomes" id="UP000484076"/>
    </source>
</evidence>
<protein>
    <submittedName>
        <fullName evidence="1">Uncharacterized protein</fullName>
    </submittedName>
</protein>
<gene>
    <name evidence="1" type="ORF">GEU84_020310</name>
</gene>
<comment type="caution">
    <text evidence="1">The sequence shown here is derived from an EMBL/GenBank/DDBJ whole genome shotgun (WGS) entry which is preliminary data.</text>
</comment>
<dbReference type="EMBL" id="WHUT02000020">
    <property type="protein sequence ID" value="NUB46740.1"/>
    <property type="molecule type" value="Genomic_DNA"/>
</dbReference>
<evidence type="ECO:0000313" key="1">
    <source>
        <dbReference type="EMBL" id="NUB46740.1"/>
    </source>
</evidence>
<dbReference type="RefSeq" id="WP_174540085.1">
    <property type="nucleotide sequence ID" value="NZ_WHUT02000020.1"/>
</dbReference>
<accession>A0A8X8KQY2</accession>
<dbReference type="Proteomes" id="UP000484076">
    <property type="component" value="Unassembled WGS sequence"/>
</dbReference>
<dbReference type="AlphaFoldDB" id="A0A8X8KQY2"/>
<proteinExistence type="predicted"/>
<reference evidence="1" key="1">
    <citation type="submission" date="2020-05" db="EMBL/GenBank/DDBJ databases">
        <title>Fertoebacter nigrum gen. nov., sp. nov., a new member of the family Rhodobacteraceae.</title>
        <authorList>
            <person name="Szuroczki S."/>
            <person name="Abbaszade G."/>
            <person name="Buni D."/>
            <person name="Schumann P."/>
            <person name="Toth E."/>
        </authorList>
    </citation>
    <scope>NUCLEOTIDE SEQUENCE</scope>
    <source>
        <strain evidence="1">RG-N-1a</strain>
    </source>
</reference>
<keyword evidence="2" id="KW-1185">Reference proteome</keyword>
<name>A0A8X8KQY2_9RHOB</name>